<dbReference type="GO" id="GO:0071972">
    <property type="term" value="F:peptidoglycan L,D-transpeptidase activity"/>
    <property type="evidence" value="ECO:0007669"/>
    <property type="project" value="TreeGrafter"/>
</dbReference>
<dbReference type="RefSeq" id="WP_136427776.1">
    <property type="nucleotide sequence ID" value="NZ_SSSM01000005.1"/>
</dbReference>
<dbReference type="Proteomes" id="UP000309133">
    <property type="component" value="Unassembled WGS sequence"/>
</dbReference>
<dbReference type="InterPro" id="IPR054120">
    <property type="entry name" value="PBPA_dimer"/>
</dbReference>
<feature type="domain" description="Penicillin binding protein A dimerisation" evidence="3">
    <location>
        <begin position="52"/>
        <end position="134"/>
    </location>
</feature>
<organism evidence="4 5">
    <name type="scientific">Naasia lichenicola</name>
    <dbReference type="NCBI Taxonomy" id="2565933"/>
    <lineage>
        <taxon>Bacteria</taxon>
        <taxon>Bacillati</taxon>
        <taxon>Actinomycetota</taxon>
        <taxon>Actinomycetes</taxon>
        <taxon>Micrococcales</taxon>
        <taxon>Microbacteriaceae</taxon>
        <taxon>Naasia</taxon>
    </lineage>
</organism>
<dbReference type="SUPFAM" id="SSF56601">
    <property type="entry name" value="beta-lactamase/transpeptidase-like"/>
    <property type="match status" value="1"/>
</dbReference>
<dbReference type="GO" id="GO:0005886">
    <property type="term" value="C:plasma membrane"/>
    <property type="evidence" value="ECO:0007669"/>
    <property type="project" value="TreeGrafter"/>
</dbReference>
<evidence type="ECO:0000313" key="4">
    <source>
        <dbReference type="EMBL" id="THG29446.1"/>
    </source>
</evidence>
<comment type="caution">
    <text evidence="4">The sequence shown here is derived from an EMBL/GenBank/DDBJ whole genome shotgun (WGS) entry which is preliminary data.</text>
</comment>
<protein>
    <submittedName>
        <fullName evidence="4">Penicillin-binding protein 2</fullName>
    </submittedName>
</protein>
<dbReference type="InterPro" id="IPR012338">
    <property type="entry name" value="Beta-lactam/transpept-like"/>
</dbReference>
<dbReference type="InterPro" id="IPR001460">
    <property type="entry name" value="PCN-bd_Tpept"/>
</dbReference>
<proteinExistence type="predicted"/>
<gene>
    <name evidence="4" type="ORF">E6C64_12140</name>
</gene>
<dbReference type="Gene3D" id="3.90.1310.10">
    <property type="entry name" value="Penicillin-binding protein 2a (Domain 2)"/>
    <property type="match status" value="1"/>
</dbReference>
<dbReference type="AlphaFoldDB" id="A0A4S4FJW7"/>
<dbReference type="InterPro" id="IPR050515">
    <property type="entry name" value="Beta-lactam/transpept"/>
</dbReference>
<dbReference type="EMBL" id="SSSM01000005">
    <property type="protein sequence ID" value="THG29446.1"/>
    <property type="molecule type" value="Genomic_DNA"/>
</dbReference>
<sequence>MNRELKRVSVLVVLMFVALFVSTSIIQVFQADNLSADPRNARTLYDGYDVQRGSILVAGQPVAESVASDDRYKYQRTYSNGELYAAVTGYFAIGGAPTGIEGALNSDLSGTAGSQFLDRISRIVTGEAPRGDSVELTIDPVVQQAAWDALGDLQGAVVAVDPKTGAILAMVSKPSFDPNPIASHDSDASDAAYSGLLDDPSQPLQNRAIEGDLNPPGSVFKLVVSSAALNGGKYTPDSEFPNPSTYQLPGTDTFINNSEGGSCGGGDTATIATALRLSCNIPFAELGGALGEDTIAAMASAYGFGQDVSIPMSVTPSTYPAGLDAGQLALSSFGQYEDRVTPMQMAMVSAGIANGGVVMQPNLVKQVLAPDLTVRSTFTPTEFSRPISDNTSATLTQMMVNGVENGAASNARIDGVSVAGKTGTAENGGDDPYTLWFTGFAPADDPQVAIAVVVENGGGLGQDGFGNLVAAPIAKQVIEAVLNR</sequence>
<dbReference type="OrthoDB" id="9766847at2"/>
<dbReference type="PANTHER" id="PTHR30627:SF24">
    <property type="entry name" value="PENICILLIN-BINDING PROTEIN 4B"/>
    <property type="match status" value="1"/>
</dbReference>
<accession>A0A4S4FJW7</accession>
<feature type="compositionally biased region" description="Low complexity" evidence="1">
    <location>
        <begin position="189"/>
        <end position="199"/>
    </location>
</feature>
<evidence type="ECO:0000256" key="1">
    <source>
        <dbReference type="SAM" id="MobiDB-lite"/>
    </source>
</evidence>
<name>A0A4S4FJW7_9MICO</name>
<evidence type="ECO:0000259" key="3">
    <source>
        <dbReference type="Pfam" id="PF21922"/>
    </source>
</evidence>
<dbReference type="GO" id="GO:0008658">
    <property type="term" value="F:penicillin binding"/>
    <property type="evidence" value="ECO:0007669"/>
    <property type="project" value="InterPro"/>
</dbReference>
<dbReference type="Pfam" id="PF00905">
    <property type="entry name" value="Transpeptidase"/>
    <property type="match status" value="1"/>
</dbReference>
<dbReference type="GO" id="GO:0071555">
    <property type="term" value="P:cell wall organization"/>
    <property type="evidence" value="ECO:0007669"/>
    <property type="project" value="TreeGrafter"/>
</dbReference>
<evidence type="ECO:0000259" key="2">
    <source>
        <dbReference type="Pfam" id="PF00905"/>
    </source>
</evidence>
<dbReference type="Gene3D" id="3.40.710.10">
    <property type="entry name" value="DD-peptidase/beta-lactamase superfamily"/>
    <property type="match status" value="1"/>
</dbReference>
<feature type="domain" description="Penicillin-binding protein transpeptidase" evidence="2">
    <location>
        <begin position="155"/>
        <end position="479"/>
    </location>
</feature>
<keyword evidence="5" id="KW-1185">Reference proteome</keyword>
<reference evidence="4 5" key="1">
    <citation type="submission" date="2019-04" db="EMBL/GenBank/DDBJ databases">
        <authorList>
            <person name="Jiang L."/>
        </authorList>
    </citation>
    <scope>NUCLEOTIDE SEQUENCE [LARGE SCALE GENOMIC DNA]</scope>
    <source>
        <strain evidence="4 5">YIM 131853</strain>
    </source>
</reference>
<dbReference type="PANTHER" id="PTHR30627">
    <property type="entry name" value="PEPTIDOGLYCAN D,D-TRANSPEPTIDASE"/>
    <property type="match status" value="1"/>
</dbReference>
<dbReference type="Pfam" id="PF21922">
    <property type="entry name" value="PBP_dimer_2"/>
    <property type="match status" value="1"/>
</dbReference>
<evidence type="ECO:0000313" key="5">
    <source>
        <dbReference type="Proteomes" id="UP000309133"/>
    </source>
</evidence>
<feature type="region of interest" description="Disordered" evidence="1">
    <location>
        <begin position="178"/>
        <end position="208"/>
    </location>
</feature>